<keyword evidence="3" id="KW-1185">Reference proteome</keyword>
<reference evidence="2 3" key="1">
    <citation type="journal article" date="2014" name="Curr. Biol.">
        <title>The genome of the clonal raider ant Cerapachys biroi.</title>
        <authorList>
            <person name="Oxley P.R."/>
            <person name="Ji L."/>
            <person name="Fetter-Pruneda I."/>
            <person name="McKenzie S.K."/>
            <person name="Li C."/>
            <person name="Hu H."/>
            <person name="Zhang G."/>
            <person name="Kronauer D.J."/>
        </authorList>
    </citation>
    <scope>NUCLEOTIDE SEQUENCE [LARGE SCALE GENOMIC DNA]</scope>
</reference>
<evidence type="ECO:0000313" key="2">
    <source>
        <dbReference type="EMBL" id="EZA51272.1"/>
    </source>
</evidence>
<proteinExistence type="predicted"/>
<dbReference type="AlphaFoldDB" id="A0A026W5C3"/>
<name>A0A026W5C3_OOCBI</name>
<dbReference type="Proteomes" id="UP000053097">
    <property type="component" value="Unassembled WGS sequence"/>
</dbReference>
<protein>
    <submittedName>
        <fullName evidence="2">Uncharacterized protein</fullName>
    </submittedName>
</protein>
<evidence type="ECO:0000256" key="1">
    <source>
        <dbReference type="SAM" id="MobiDB-lite"/>
    </source>
</evidence>
<feature type="region of interest" description="Disordered" evidence="1">
    <location>
        <begin position="93"/>
        <end position="144"/>
    </location>
</feature>
<feature type="region of interest" description="Disordered" evidence="1">
    <location>
        <begin position="190"/>
        <end position="209"/>
    </location>
</feature>
<dbReference type="STRING" id="2015173.A0A026W5C3"/>
<sequence>MFLAKSRAAVVVTLGAVARPFARSPVRPFARSPVRPFARSPVRPFARSPVRPFARSPVRPFARSPVRPFARSPVRPFARSPVRPFARSLIRPDGDARLSCAPRPEQRHQTPKPPRSKIRGHFGAAVHTPGHNEPVNVRRCEGDRESDRKGQADVCVRACVETLGSHWCRCHRECRGKRERGKRERVRQGLGVVDTALGPRQPRRRPPRSSCRRFCLRRVSALSSPQPPPAVPRRHRLSLGSLLSSVCVFLFFSL</sequence>
<organism evidence="2 3">
    <name type="scientific">Ooceraea biroi</name>
    <name type="common">Clonal raider ant</name>
    <name type="synonym">Cerapachys biroi</name>
    <dbReference type="NCBI Taxonomy" id="2015173"/>
    <lineage>
        <taxon>Eukaryota</taxon>
        <taxon>Metazoa</taxon>
        <taxon>Ecdysozoa</taxon>
        <taxon>Arthropoda</taxon>
        <taxon>Hexapoda</taxon>
        <taxon>Insecta</taxon>
        <taxon>Pterygota</taxon>
        <taxon>Neoptera</taxon>
        <taxon>Endopterygota</taxon>
        <taxon>Hymenoptera</taxon>
        <taxon>Apocrita</taxon>
        <taxon>Aculeata</taxon>
        <taxon>Formicoidea</taxon>
        <taxon>Formicidae</taxon>
        <taxon>Dorylinae</taxon>
        <taxon>Ooceraea</taxon>
    </lineage>
</organism>
<evidence type="ECO:0000313" key="3">
    <source>
        <dbReference type="Proteomes" id="UP000053097"/>
    </source>
</evidence>
<gene>
    <name evidence="2" type="ORF">X777_09949</name>
</gene>
<dbReference type="EMBL" id="KK107405">
    <property type="protein sequence ID" value="EZA51272.1"/>
    <property type="molecule type" value="Genomic_DNA"/>
</dbReference>
<accession>A0A026W5C3</accession>